<accession>A0A1I6Y8H5</accession>
<dbReference type="InterPro" id="IPR008792">
    <property type="entry name" value="PQQD"/>
</dbReference>
<protein>
    <submittedName>
        <fullName evidence="1">Coenzyme PQQ synthesis protein D (PqqD)</fullName>
    </submittedName>
</protein>
<dbReference type="STRING" id="995060.SAMN04487904_102301"/>
<evidence type="ECO:0000313" key="1">
    <source>
        <dbReference type="EMBL" id="SFT46808.1"/>
    </source>
</evidence>
<name>A0A1I6Y8H5_9ACTN</name>
<gene>
    <name evidence="1" type="ORF">SAMN04487904_102301</name>
</gene>
<dbReference type="AlphaFoldDB" id="A0A1I6Y8H5"/>
<dbReference type="Gene3D" id="1.10.10.1150">
    <property type="entry name" value="Coenzyme PQQ synthesis protein D (PqqD)"/>
    <property type="match status" value="1"/>
</dbReference>
<dbReference type="InterPro" id="IPR041881">
    <property type="entry name" value="PqqD_sf"/>
</dbReference>
<dbReference type="Proteomes" id="UP000199165">
    <property type="component" value="Unassembled WGS sequence"/>
</dbReference>
<dbReference type="NCBIfam" id="NF033530">
    <property type="entry name" value="lasso_PqqD_Strm"/>
    <property type="match status" value="1"/>
</dbReference>
<dbReference type="RefSeq" id="WP_092974419.1">
    <property type="nucleotide sequence ID" value="NZ_FPAT01000002.1"/>
</dbReference>
<sequence length="85" mass="9164">MVTFAARVILTETEHGTVLLDERTGRYWITNDTATTVLRSFAEGGTVLDAASALCESNPGLDMNDAERDVTALLDQLRHGGLVLS</sequence>
<keyword evidence="2" id="KW-1185">Reference proteome</keyword>
<proteinExistence type="predicted"/>
<reference evidence="2" key="1">
    <citation type="submission" date="2016-10" db="EMBL/GenBank/DDBJ databases">
        <authorList>
            <person name="Varghese N."/>
            <person name="Submissions S."/>
        </authorList>
    </citation>
    <scope>NUCLEOTIDE SEQUENCE [LARGE SCALE GENOMIC DNA]</scope>
    <source>
        <strain evidence="2">DSM 45501</strain>
    </source>
</reference>
<organism evidence="1 2">
    <name type="scientific">Actinopolyspora righensis</name>
    <dbReference type="NCBI Taxonomy" id="995060"/>
    <lineage>
        <taxon>Bacteria</taxon>
        <taxon>Bacillati</taxon>
        <taxon>Actinomycetota</taxon>
        <taxon>Actinomycetes</taxon>
        <taxon>Actinopolysporales</taxon>
        <taxon>Actinopolysporaceae</taxon>
        <taxon>Actinopolyspora</taxon>
        <taxon>Actinopolyspora alba group</taxon>
    </lineage>
</organism>
<dbReference type="EMBL" id="FPAT01000002">
    <property type="protein sequence ID" value="SFT46808.1"/>
    <property type="molecule type" value="Genomic_DNA"/>
</dbReference>
<dbReference type="OrthoDB" id="5195143at2"/>
<evidence type="ECO:0000313" key="2">
    <source>
        <dbReference type="Proteomes" id="UP000199165"/>
    </source>
</evidence>
<dbReference type="Pfam" id="PF05402">
    <property type="entry name" value="PqqD"/>
    <property type="match status" value="1"/>
</dbReference>